<feature type="region of interest" description="Disordered" evidence="1">
    <location>
        <begin position="437"/>
        <end position="478"/>
    </location>
</feature>
<feature type="compositionally biased region" description="Low complexity" evidence="1">
    <location>
        <begin position="227"/>
        <end position="241"/>
    </location>
</feature>
<reference evidence="3" key="1">
    <citation type="submission" date="2023-03" db="EMBL/GenBank/DDBJ databases">
        <title>Massive genome expansion in bonnet fungi (Mycena s.s.) driven by repeated elements and novel gene families across ecological guilds.</title>
        <authorList>
            <consortium name="Lawrence Berkeley National Laboratory"/>
            <person name="Harder C.B."/>
            <person name="Miyauchi S."/>
            <person name="Viragh M."/>
            <person name="Kuo A."/>
            <person name="Thoen E."/>
            <person name="Andreopoulos B."/>
            <person name="Lu D."/>
            <person name="Skrede I."/>
            <person name="Drula E."/>
            <person name="Henrissat B."/>
            <person name="Morin E."/>
            <person name="Kohler A."/>
            <person name="Barry K."/>
            <person name="LaButti K."/>
            <person name="Morin E."/>
            <person name="Salamov A."/>
            <person name="Lipzen A."/>
            <person name="Mereny Z."/>
            <person name="Hegedus B."/>
            <person name="Baldrian P."/>
            <person name="Stursova M."/>
            <person name="Weitz H."/>
            <person name="Taylor A."/>
            <person name="Grigoriev I.V."/>
            <person name="Nagy L.G."/>
            <person name="Martin F."/>
            <person name="Kauserud H."/>
        </authorList>
    </citation>
    <scope>NUCLEOTIDE SEQUENCE</scope>
    <source>
        <strain evidence="3">CBHHK173m</strain>
    </source>
</reference>
<feature type="compositionally biased region" description="Basic residues" evidence="1">
    <location>
        <begin position="437"/>
        <end position="448"/>
    </location>
</feature>
<dbReference type="Proteomes" id="UP001222325">
    <property type="component" value="Unassembled WGS sequence"/>
</dbReference>
<feature type="compositionally biased region" description="Low complexity" evidence="1">
    <location>
        <begin position="91"/>
        <end position="123"/>
    </location>
</feature>
<protein>
    <submittedName>
        <fullName evidence="3">Uncharacterized protein</fullName>
    </submittedName>
</protein>
<evidence type="ECO:0000256" key="1">
    <source>
        <dbReference type="SAM" id="MobiDB-lite"/>
    </source>
</evidence>
<accession>A0AAD6XT55</accession>
<evidence type="ECO:0000313" key="4">
    <source>
        <dbReference type="Proteomes" id="UP001222325"/>
    </source>
</evidence>
<dbReference type="EMBL" id="JARJCN010000016">
    <property type="protein sequence ID" value="KAJ7093447.1"/>
    <property type="molecule type" value="Genomic_DNA"/>
</dbReference>
<sequence>MSSYIKRQSQTRGRKGSVSLTAIEEEEAALTQKKTSSVKLKRRLGVSDLRIPRATPVSTGLPGDALDWHLTLDDSPETFRFPRPPPFDAESSGSSGSSSSSSGSSDSGSVSSAATTPAASPVAETHPCVARCQSIKPLTIKKRVASPAPSSDSHDDAWEDDDEYYAAQARAFITLSPPLPPSFPLAAPTARNRESTIIPSPAPHRASVRLSRAITIPTRPPPPPPIVTSSPSSSCCSTRSARPPPRTPVPTDAQSGDYGAYGALLSALSSPLLSALPPAPFASSPSSSASSSPRTRLAALLSPTPHGTPEVPSDVADSADEWEEEWDTAYDDVPLSPLVAPAPCASSPPPSPIAALEVPAYFPPTPVALARAQKALPPTPAPALRSRWSTSTLASVHSAHARAPASPRAPAFAFARRYFPQGPAKTAVLGTASLGKKAKATGRGKGRRLTPADVRVVGLGRDATPTPPTPASAQYASYPAPPTPALYAAYTTQRSPKRRASLAHSSGASSSGHSEAGSDCSEGAGIKRKPIPVGLFLR</sequence>
<evidence type="ECO:0000313" key="2">
    <source>
        <dbReference type="EMBL" id="KAJ7079454.1"/>
    </source>
</evidence>
<feature type="compositionally biased region" description="Low complexity" evidence="1">
    <location>
        <begin position="276"/>
        <end position="302"/>
    </location>
</feature>
<comment type="caution">
    <text evidence="3">The sequence shown here is derived from an EMBL/GenBank/DDBJ whole genome shotgun (WGS) entry which is preliminary data.</text>
</comment>
<keyword evidence="4" id="KW-1185">Reference proteome</keyword>
<dbReference type="AlphaFoldDB" id="A0AAD6XT55"/>
<feature type="region of interest" description="Disordered" evidence="1">
    <location>
        <begin position="28"/>
        <end position="162"/>
    </location>
</feature>
<name>A0AAD6XT55_9AGAR</name>
<evidence type="ECO:0000313" key="3">
    <source>
        <dbReference type="EMBL" id="KAJ7093447.1"/>
    </source>
</evidence>
<feature type="compositionally biased region" description="Low complexity" evidence="1">
    <location>
        <begin position="502"/>
        <end position="518"/>
    </location>
</feature>
<feature type="region of interest" description="Disordered" evidence="1">
    <location>
        <begin position="492"/>
        <end position="538"/>
    </location>
</feature>
<feature type="region of interest" description="Disordered" evidence="1">
    <location>
        <begin position="276"/>
        <end position="315"/>
    </location>
</feature>
<feature type="region of interest" description="Disordered" evidence="1">
    <location>
        <begin position="175"/>
        <end position="258"/>
    </location>
</feature>
<dbReference type="EMBL" id="JARJCN010000060">
    <property type="protein sequence ID" value="KAJ7079454.1"/>
    <property type="molecule type" value="Genomic_DNA"/>
</dbReference>
<organism evidence="3 4">
    <name type="scientific">Mycena belliarum</name>
    <dbReference type="NCBI Taxonomy" id="1033014"/>
    <lineage>
        <taxon>Eukaryota</taxon>
        <taxon>Fungi</taxon>
        <taxon>Dikarya</taxon>
        <taxon>Basidiomycota</taxon>
        <taxon>Agaricomycotina</taxon>
        <taxon>Agaricomycetes</taxon>
        <taxon>Agaricomycetidae</taxon>
        <taxon>Agaricales</taxon>
        <taxon>Marasmiineae</taxon>
        <taxon>Mycenaceae</taxon>
        <taxon>Mycena</taxon>
    </lineage>
</organism>
<proteinExistence type="predicted"/>
<gene>
    <name evidence="3" type="ORF">B0H15DRAFT_158785</name>
    <name evidence="2" type="ORF">B0H15DRAFT_517791</name>
</gene>